<dbReference type="GO" id="GO:0016020">
    <property type="term" value="C:membrane"/>
    <property type="evidence" value="ECO:0007669"/>
    <property type="project" value="GOC"/>
</dbReference>
<evidence type="ECO:0000256" key="5">
    <source>
        <dbReference type="ARBA" id="ARBA00023211"/>
    </source>
</evidence>
<keyword evidence="6" id="KW-1133">Transmembrane helix</keyword>
<organism evidence="7">
    <name type="scientific">Rhizophora mucronata</name>
    <name type="common">Asiatic mangrove</name>
    <dbReference type="NCBI Taxonomy" id="61149"/>
    <lineage>
        <taxon>Eukaryota</taxon>
        <taxon>Viridiplantae</taxon>
        <taxon>Streptophyta</taxon>
        <taxon>Embryophyta</taxon>
        <taxon>Tracheophyta</taxon>
        <taxon>Spermatophyta</taxon>
        <taxon>Magnoliopsida</taxon>
        <taxon>eudicotyledons</taxon>
        <taxon>Gunneridae</taxon>
        <taxon>Pentapetalae</taxon>
        <taxon>rosids</taxon>
        <taxon>fabids</taxon>
        <taxon>Malpighiales</taxon>
        <taxon>Rhizophoraceae</taxon>
        <taxon>Rhizophora</taxon>
    </lineage>
</organism>
<protein>
    <submittedName>
        <fullName evidence="7">Uncharacterized protein</fullName>
    </submittedName>
</protein>
<keyword evidence="6" id="KW-0812">Transmembrane</keyword>
<dbReference type="PANTHER" id="PTHR13315">
    <property type="entry name" value="METALLO PHOSPHOESTERASE RELATED"/>
    <property type="match status" value="1"/>
</dbReference>
<evidence type="ECO:0000256" key="2">
    <source>
        <dbReference type="ARBA" id="ARBA00022723"/>
    </source>
</evidence>
<evidence type="ECO:0000256" key="6">
    <source>
        <dbReference type="SAM" id="Phobius"/>
    </source>
</evidence>
<keyword evidence="2" id="KW-0479">Metal-binding</keyword>
<comment type="cofactor">
    <cofactor evidence="1">
        <name>Mn(2+)</name>
        <dbReference type="ChEBI" id="CHEBI:29035"/>
    </cofactor>
</comment>
<dbReference type="FunFam" id="3.60.21.10:FF:000135">
    <property type="entry name" value="Os06g0222800 protein"/>
    <property type="match status" value="1"/>
</dbReference>
<feature type="transmembrane region" description="Helical" evidence="6">
    <location>
        <begin position="408"/>
        <end position="426"/>
    </location>
</feature>
<feature type="transmembrane region" description="Helical" evidence="6">
    <location>
        <begin position="21"/>
        <end position="39"/>
    </location>
</feature>
<sequence length="437" mass="48948">MSGPRRSSESESTQRQNALILSAWRPLLLLTVFAFLVLYDDWVFTPSCKIVPSSTGADPTGQFDVGESQNPDDLRVMIVANLLLLGSEAGFFNLYFRDYYMSKFFRKSFDSLRPDMLLVLGDVSARGSELTKTGWVSVLYQFHRVLGPFLQLPYHVVLGDRDVGQCSGLNTNSVHWIARNFPGLDSAGCGAFEISNVSFVSLNAVALLCGNNKLRFSVERVIETESIHMKMDLDGAKEGTGDYEEMGDDSEKIKIGFEGTSTSFQWRKNVIESGSGPALLLHFPLHRWPTNNGCQEIDISKKAANPWQQGSEALVNWRFTNTGPYELLHTVPPNATEYIFQALKPRIVFSAHTHAFCDHTHSDGTREVTVPAMTWKVRDDPGFIVATFQSDRNAISVSYCSLARESHVLITYTSLLVLLLMPWLVANTNKLHFRCLR</sequence>
<evidence type="ECO:0000256" key="3">
    <source>
        <dbReference type="ARBA" id="ARBA00022801"/>
    </source>
</evidence>
<keyword evidence="4 6" id="KW-0472">Membrane</keyword>
<dbReference type="InterPro" id="IPR033308">
    <property type="entry name" value="PGAP5/Cdc1/Ted1"/>
</dbReference>
<proteinExistence type="predicted"/>
<reference evidence="7" key="1">
    <citation type="submission" date="2018-02" db="EMBL/GenBank/DDBJ databases">
        <title>Rhizophora mucronata_Transcriptome.</title>
        <authorList>
            <person name="Meera S.P."/>
            <person name="Sreeshan A."/>
            <person name="Augustine A."/>
        </authorList>
    </citation>
    <scope>NUCLEOTIDE SEQUENCE</scope>
    <source>
        <tissue evidence="7">Leaf</tissue>
    </source>
</reference>
<keyword evidence="5" id="KW-0464">Manganese</keyword>
<accession>A0A2P2LPG1</accession>
<evidence type="ECO:0000256" key="1">
    <source>
        <dbReference type="ARBA" id="ARBA00001936"/>
    </source>
</evidence>
<dbReference type="GO" id="GO:0016787">
    <property type="term" value="F:hydrolase activity"/>
    <property type="evidence" value="ECO:0007669"/>
    <property type="project" value="UniProtKB-KW"/>
</dbReference>
<evidence type="ECO:0000256" key="4">
    <source>
        <dbReference type="ARBA" id="ARBA00023136"/>
    </source>
</evidence>
<dbReference type="GO" id="GO:0006506">
    <property type="term" value="P:GPI anchor biosynthetic process"/>
    <property type="evidence" value="ECO:0007669"/>
    <property type="project" value="InterPro"/>
</dbReference>
<dbReference type="SUPFAM" id="SSF56300">
    <property type="entry name" value="Metallo-dependent phosphatases"/>
    <property type="match status" value="1"/>
</dbReference>
<dbReference type="PANTHER" id="PTHR13315:SF0">
    <property type="entry name" value="METALLOPHOSPHOESTERASE 1"/>
    <property type="match status" value="1"/>
</dbReference>
<keyword evidence="3" id="KW-0378">Hydrolase</keyword>
<dbReference type="InterPro" id="IPR029052">
    <property type="entry name" value="Metallo-depent_PP-like"/>
</dbReference>
<dbReference type="GO" id="GO:0046872">
    <property type="term" value="F:metal ion binding"/>
    <property type="evidence" value="ECO:0007669"/>
    <property type="project" value="UniProtKB-KW"/>
</dbReference>
<dbReference type="EMBL" id="GGEC01039377">
    <property type="protein sequence ID" value="MBX19861.1"/>
    <property type="molecule type" value="Transcribed_RNA"/>
</dbReference>
<evidence type="ECO:0000313" key="7">
    <source>
        <dbReference type="EMBL" id="MBX19861.1"/>
    </source>
</evidence>
<feature type="transmembrane region" description="Helical" evidence="6">
    <location>
        <begin position="76"/>
        <end position="96"/>
    </location>
</feature>
<dbReference type="AlphaFoldDB" id="A0A2P2LPG1"/>
<name>A0A2P2LPG1_RHIMU</name>